<feature type="compositionally biased region" description="Low complexity" evidence="1">
    <location>
        <begin position="57"/>
        <end position="66"/>
    </location>
</feature>
<gene>
    <name evidence="2" type="ORF">ACFPZN_00485</name>
</gene>
<reference evidence="3" key="1">
    <citation type="journal article" date="2019" name="Int. J. Syst. Evol. Microbiol.">
        <title>The Global Catalogue of Microorganisms (GCM) 10K type strain sequencing project: providing services to taxonomists for standard genome sequencing and annotation.</title>
        <authorList>
            <consortium name="The Broad Institute Genomics Platform"/>
            <consortium name="The Broad Institute Genome Sequencing Center for Infectious Disease"/>
            <person name="Wu L."/>
            <person name="Ma J."/>
        </authorList>
    </citation>
    <scope>NUCLEOTIDE SEQUENCE [LARGE SCALE GENOMIC DNA]</scope>
    <source>
        <strain evidence="3">KCTC 42087</strain>
    </source>
</reference>
<feature type="region of interest" description="Disordered" evidence="1">
    <location>
        <begin position="41"/>
        <end position="66"/>
    </location>
</feature>
<proteinExistence type="predicted"/>
<accession>A0ABW0ZQ61</accession>
<name>A0ABW0ZQ61_9ACTN</name>
<evidence type="ECO:0000313" key="2">
    <source>
        <dbReference type="EMBL" id="MFC5744081.1"/>
    </source>
</evidence>
<dbReference type="Proteomes" id="UP001596074">
    <property type="component" value="Unassembled WGS sequence"/>
</dbReference>
<dbReference type="EMBL" id="JBHSON010000001">
    <property type="protein sequence ID" value="MFC5744081.1"/>
    <property type="molecule type" value="Genomic_DNA"/>
</dbReference>
<protein>
    <submittedName>
        <fullName evidence="2">Uncharacterized protein</fullName>
    </submittedName>
</protein>
<dbReference type="RefSeq" id="WP_378278921.1">
    <property type="nucleotide sequence ID" value="NZ_JBHSON010000001.1"/>
</dbReference>
<keyword evidence="3" id="KW-1185">Reference proteome</keyword>
<sequence>MFHNDIMYSVMQERARDKRAEAKNARDINVFRRARKFWAEEAAQLPEQRGPRRGARARGAAPAAGR</sequence>
<evidence type="ECO:0000313" key="3">
    <source>
        <dbReference type="Proteomes" id="UP001596074"/>
    </source>
</evidence>
<evidence type="ECO:0000256" key="1">
    <source>
        <dbReference type="SAM" id="MobiDB-lite"/>
    </source>
</evidence>
<organism evidence="2 3">
    <name type="scientific">Actinomadura rugatobispora</name>
    <dbReference type="NCBI Taxonomy" id="1994"/>
    <lineage>
        <taxon>Bacteria</taxon>
        <taxon>Bacillati</taxon>
        <taxon>Actinomycetota</taxon>
        <taxon>Actinomycetes</taxon>
        <taxon>Streptosporangiales</taxon>
        <taxon>Thermomonosporaceae</taxon>
        <taxon>Actinomadura</taxon>
    </lineage>
</organism>
<comment type="caution">
    <text evidence="2">The sequence shown here is derived from an EMBL/GenBank/DDBJ whole genome shotgun (WGS) entry which is preliminary data.</text>
</comment>